<organism evidence="2 3">
    <name type="scientific">Arabidopsis thaliana</name>
    <name type="common">Mouse-ear cress</name>
    <dbReference type="NCBI Taxonomy" id="3702"/>
    <lineage>
        <taxon>Eukaryota</taxon>
        <taxon>Viridiplantae</taxon>
        <taxon>Streptophyta</taxon>
        <taxon>Embryophyta</taxon>
        <taxon>Tracheophyta</taxon>
        <taxon>Spermatophyta</taxon>
        <taxon>Magnoliopsida</taxon>
        <taxon>eudicotyledons</taxon>
        <taxon>Gunneridae</taxon>
        <taxon>Pentapetalae</taxon>
        <taxon>rosids</taxon>
        <taxon>malvids</taxon>
        <taxon>Brassicales</taxon>
        <taxon>Brassicaceae</taxon>
        <taxon>Camelineae</taxon>
        <taxon>Arabidopsis</taxon>
    </lineage>
</organism>
<dbReference type="InParanoid" id="A0A1P8APS1"/>
<dbReference type="Proteomes" id="UP000006548">
    <property type="component" value="Chromosome 1"/>
</dbReference>
<dbReference type="AlphaFoldDB" id="A0A1P8APS1"/>
<proteinExistence type="predicted"/>
<name>A0A1P8APS1_ARATH</name>
<dbReference type="EMBL" id="CP002684">
    <property type="protein sequence ID" value="ANM58653.1"/>
    <property type="molecule type" value="Genomic_DNA"/>
</dbReference>
<evidence type="ECO:0000313" key="1">
    <source>
        <dbReference type="Araport" id="AT1G31835"/>
    </source>
</evidence>
<reference evidence="2 3" key="1">
    <citation type="journal article" date="2000" name="Nature">
        <title>Sequence and analysis of chromosome 1 of the plant Arabidopsis thaliana.</title>
        <authorList>
            <person name="Theologis A."/>
            <person name="Ecker J.R."/>
            <person name="Palm C.J."/>
            <person name="Federspiel N.A."/>
            <person name="Kaul S."/>
            <person name="White O."/>
            <person name="Alonso J."/>
            <person name="Altafi H."/>
            <person name="Araujo R."/>
            <person name="Bowman C.L."/>
            <person name="Brooks S.Y."/>
            <person name="Buehler E."/>
            <person name="Chan A."/>
            <person name="Chao Q."/>
            <person name="Chen H."/>
            <person name="Cheuk R.F."/>
            <person name="Chin C.W."/>
            <person name="Chung M.K."/>
            <person name="Conn L."/>
            <person name="Conway A.B."/>
            <person name="Conway A.R."/>
            <person name="Creasy T.H."/>
            <person name="Dewar K."/>
            <person name="Dunn P."/>
            <person name="Etgu P."/>
            <person name="Feldblyum T.V."/>
            <person name="Feng J."/>
            <person name="Fong B."/>
            <person name="Fujii C.Y."/>
            <person name="Gill J.E."/>
            <person name="Goldsmith A.D."/>
            <person name="Haas B."/>
            <person name="Hansen N.F."/>
            <person name="Hughes B."/>
            <person name="Huizar L."/>
            <person name="Hunter J.L."/>
            <person name="Jenkins J."/>
            <person name="Johnson-Hopson C."/>
            <person name="Khan S."/>
            <person name="Khaykin E."/>
            <person name="Kim C.J."/>
            <person name="Koo H.L."/>
            <person name="Kremenetskaia I."/>
            <person name="Kurtz D.B."/>
            <person name="Kwan A."/>
            <person name="Lam B."/>
            <person name="Langin-Hooper S."/>
            <person name="Lee A."/>
            <person name="Lee J.M."/>
            <person name="Lenz C.A."/>
            <person name="Li J.H."/>
            <person name="Li Y."/>
            <person name="Lin X."/>
            <person name="Liu S.X."/>
            <person name="Liu Z.A."/>
            <person name="Luros J.S."/>
            <person name="Maiti R."/>
            <person name="Marziali A."/>
            <person name="Militscher J."/>
            <person name="Miranda M."/>
            <person name="Nguyen M."/>
            <person name="Nierman W.C."/>
            <person name="Osborne B.I."/>
            <person name="Pai G."/>
            <person name="Peterson J."/>
            <person name="Pham P.K."/>
            <person name="Rizzo M."/>
            <person name="Rooney T."/>
            <person name="Rowley D."/>
            <person name="Sakano H."/>
            <person name="Salzberg S.L."/>
            <person name="Schwartz J.R."/>
            <person name="Shinn P."/>
            <person name="Southwick A.M."/>
            <person name="Sun H."/>
            <person name="Tallon L.J."/>
            <person name="Tambunga G."/>
            <person name="Toriumi M.J."/>
            <person name="Town C.D."/>
            <person name="Utterback T."/>
            <person name="Van Aken S."/>
            <person name="Vaysberg M."/>
            <person name="Vysotskaia V.S."/>
            <person name="Walker M."/>
            <person name="Wu D."/>
            <person name="Yu G."/>
            <person name="Fraser C.M."/>
            <person name="Venter J.C."/>
            <person name="Davis R.W."/>
        </authorList>
    </citation>
    <scope>NUCLEOTIDE SEQUENCE [LARGE SCALE GENOMIC DNA]</scope>
    <source>
        <strain evidence="3">cv. Columbia</strain>
    </source>
</reference>
<reference evidence="3" key="2">
    <citation type="journal article" date="2017" name="Plant J.">
        <title>Araport11: a complete reannotation of the Arabidopsis thaliana reference genome.</title>
        <authorList>
            <person name="Cheng C.Y."/>
            <person name="Krishnakumar V."/>
            <person name="Chan A.P."/>
            <person name="Thibaud-Nissen F."/>
            <person name="Schobel S."/>
            <person name="Town C.D."/>
        </authorList>
    </citation>
    <scope>GENOME REANNOTATION</scope>
    <source>
        <strain evidence="3">cv. Columbia</strain>
    </source>
</reference>
<dbReference type="GeneID" id="2745771"/>
<protein>
    <submittedName>
        <fullName evidence="2">Uncharacterized protein</fullName>
    </submittedName>
</protein>
<evidence type="ECO:0000313" key="3">
    <source>
        <dbReference type="Proteomes" id="UP000006548"/>
    </source>
</evidence>
<dbReference type="Araport" id="AT1G31835"/>
<keyword evidence="3" id="KW-1185">Reference proteome</keyword>
<dbReference type="RefSeq" id="NP_001321071.1">
    <property type="nucleotide sequence ID" value="NM_001332981.1"/>
</dbReference>
<dbReference type="ExpressionAtlas" id="A0A1P8APS1">
    <property type="expression patterns" value="baseline and differential"/>
</dbReference>
<sequence length="79" mass="8843">MLFVLFVQIYGVELCVIGVKRLMRKLHYVSKAMSNYSDIVFNAKVQKERAVKSASGQTTVGIDPQDMPRSDGMAIFEDA</sequence>
<evidence type="ECO:0000313" key="2">
    <source>
        <dbReference type="EMBL" id="ANM58653.1"/>
    </source>
</evidence>
<gene>
    <name evidence="1 2" type="ordered locus">At1g31835</name>
</gene>
<accession>A0A1P8APS1</accession>
<dbReference type="KEGG" id="ath:AT1G31835"/>
<dbReference type="TAIR" id="AT1G31835"/>